<dbReference type="GO" id="GO:0000155">
    <property type="term" value="F:phosphorelay sensor kinase activity"/>
    <property type="evidence" value="ECO:0007669"/>
    <property type="project" value="InterPro"/>
</dbReference>
<name>A0A0K1Q6D7_9BACT</name>
<feature type="compositionally biased region" description="Low complexity" evidence="6">
    <location>
        <begin position="11"/>
        <end position="22"/>
    </location>
</feature>
<dbReference type="SUPFAM" id="SSF47384">
    <property type="entry name" value="Homodimeric domain of signal transducing histidine kinase"/>
    <property type="match status" value="1"/>
</dbReference>
<dbReference type="SUPFAM" id="SSF55874">
    <property type="entry name" value="ATPase domain of HSP90 chaperone/DNA topoisomerase II/histidine kinase"/>
    <property type="match status" value="1"/>
</dbReference>
<dbReference type="InterPro" id="IPR036097">
    <property type="entry name" value="HisK_dim/P_sf"/>
</dbReference>
<organism evidence="8 9">
    <name type="scientific">Labilithrix luteola</name>
    <dbReference type="NCBI Taxonomy" id="1391654"/>
    <lineage>
        <taxon>Bacteria</taxon>
        <taxon>Pseudomonadati</taxon>
        <taxon>Myxococcota</taxon>
        <taxon>Polyangia</taxon>
        <taxon>Polyangiales</taxon>
        <taxon>Labilitrichaceae</taxon>
        <taxon>Labilithrix</taxon>
    </lineage>
</organism>
<gene>
    <name evidence="8" type="ORF">AKJ09_07643</name>
</gene>
<dbReference type="InterPro" id="IPR003661">
    <property type="entry name" value="HisK_dim/P_dom"/>
</dbReference>
<reference evidence="8 9" key="1">
    <citation type="submission" date="2015-08" db="EMBL/GenBank/DDBJ databases">
        <authorList>
            <person name="Babu N.S."/>
            <person name="Beckwith C.J."/>
            <person name="Beseler K.G."/>
            <person name="Brison A."/>
            <person name="Carone J.V."/>
            <person name="Caskin T.P."/>
            <person name="Diamond M."/>
            <person name="Durham M.E."/>
            <person name="Foxe J.M."/>
            <person name="Go M."/>
            <person name="Henderson B.A."/>
            <person name="Jones I.B."/>
            <person name="McGettigan J.A."/>
            <person name="Micheletti S.J."/>
            <person name="Nasrallah M.E."/>
            <person name="Ortiz D."/>
            <person name="Piller C.R."/>
            <person name="Privatt S.R."/>
            <person name="Schneider S.L."/>
            <person name="Sharp S."/>
            <person name="Smith T.C."/>
            <person name="Stanton J.D."/>
            <person name="Ullery H.E."/>
            <person name="Wilson R.J."/>
            <person name="Serrano M.G."/>
            <person name="Buck G."/>
            <person name="Lee V."/>
            <person name="Wang Y."/>
            <person name="Carvalho R."/>
            <person name="Voegtly L."/>
            <person name="Shi R."/>
            <person name="Duckworth R."/>
            <person name="Johnson A."/>
            <person name="Loviza R."/>
            <person name="Walstead R."/>
            <person name="Shah Z."/>
            <person name="Kiflezghi M."/>
            <person name="Wade K."/>
            <person name="Ball S.L."/>
            <person name="Bradley K.W."/>
            <person name="Asai D.J."/>
            <person name="Bowman C.A."/>
            <person name="Russell D.A."/>
            <person name="Pope W.H."/>
            <person name="Jacobs-Sera D."/>
            <person name="Hendrix R.W."/>
            <person name="Hatfull G.F."/>
        </authorList>
    </citation>
    <scope>NUCLEOTIDE SEQUENCE [LARGE SCALE GENOMIC DNA]</scope>
    <source>
        <strain evidence="8 9">DSM 27648</strain>
    </source>
</reference>
<dbReference type="PANTHER" id="PTHR45436">
    <property type="entry name" value="SENSOR HISTIDINE KINASE YKOH"/>
    <property type="match status" value="1"/>
</dbReference>
<protein>
    <recommendedName>
        <fullName evidence="2">histidine kinase</fullName>
        <ecNumber evidence="2">2.7.13.3</ecNumber>
    </recommendedName>
</protein>
<dbReference type="SMART" id="SM00388">
    <property type="entry name" value="HisKA"/>
    <property type="match status" value="1"/>
</dbReference>
<dbReference type="InterPro" id="IPR005467">
    <property type="entry name" value="His_kinase_dom"/>
</dbReference>
<evidence type="ECO:0000313" key="8">
    <source>
        <dbReference type="EMBL" id="AKV00980.1"/>
    </source>
</evidence>
<dbReference type="PANTHER" id="PTHR45436:SF5">
    <property type="entry name" value="SENSOR HISTIDINE KINASE TRCS"/>
    <property type="match status" value="1"/>
</dbReference>
<dbReference type="STRING" id="1391654.AKJ09_07643"/>
<dbReference type="InterPro" id="IPR050428">
    <property type="entry name" value="TCS_sensor_his_kinase"/>
</dbReference>
<dbReference type="GO" id="GO:0005886">
    <property type="term" value="C:plasma membrane"/>
    <property type="evidence" value="ECO:0007669"/>
    <property type="project" value="TreeGrafter"/>
</dbReference>
<dbReference type="RefSeq" id="WP_169928114.1">
    <property type="nucleotide sequence ID" value="NZ_CP012333.1"/>
</dbReference>
<dbReference type="EC" id="2.7.13.3" evidence="2"/>
<feature type="region of interest" description="Disordered" evidence="6">
    <location>
        <begin position="1"/>
        <end position="32"/>
    </location>
</feature>
<evidence type="ECO:0000256" key="2">
    <source>
        <dbReference type="ARBA" id="ARBA00012438"/>
    </source>
</evidence>
<evidence type="ECO:0000256" key="3">
    <source>
        <dbReference type="ARBA" id="ARBA00022553"/>
    </source>
</evidence>
<comment type="catalytic activity">
    <reaction evidence="1">
        <text>ATP + protein L-histidine = ADP + protein N-phospho-L-histidine.</text>
        <dbReference type="EC" id="2.7.13.3"/>
    </reaction>
</comment>
<dbReference type="AlphaFoldDB" id="A0A0K1Q6D7"/>
<evidence type="ECO:0000256" key="6">
    <source>
        <dbReference type="SAM" id="MobiDB-lite"/>
    </source>
</evidence>
<evidence type="ECO:0000256" key="4">
    <source>
        <dbReference type="ARBA" id="ARBA00022679"/>
    </source>
</evidence>
<evidence type="ECO:0000256" key="1">
    <source>
        <dbReference type="ARBA" id="ARBA00000085"/>
    </source>
</evidence>
<dbReference type="Gene3D" id="3.30.565.10">
    <property type="entry name" value="Histidine kinase-like ATPase, C-terminal domain"/>
    <property type="match status" value="1"/>
</dbReference>
<dbReference type="InterPro" id="IPR036890">
    <property type="entry name" value="HATPase_C_sf"/>
</dbReference>
<sequence length="260" mass="27144">MPRSPRHDQPSSAGSAGVLASGPTAALSDPREHREVLERAVHDLKNPLAVVRASLEWLEVELGTAEDVPPTSPRDSGAEVAEAIRDAGSATKRLVEIVEDLATLARLHDASNVRDNRMFLAPVVSAAIGACQARAQTRNVVLSSDVPASLETTGDASLFSRALAALLDATVRGARPSAKIVTSARERDADGRWLEMVIAVADEDPRDDAHEGGEGSVADLPGSGLGTLLATRIVDVHGGSVTVVSGNMVPRITVRVPARG</sequence>
<proteinExistence type="predicted"/>
<evidence type="ECO:0000256" key="5">
    <source>
        <dbReference type="ARBA" id="ARBA00022777"/>
    </source>
</evidence>
<dbReference type="CDD" id="cd00082">
    <property type="entry name" value="HisKA"/>
    <property type="match status" value="1"/>
</dbReference>
<dbReference type="KEGG" id="llu:AKJ09_07643"/>
<feature type="domain" description="Histidine kinase" evidence="7">
    <location>
        <begin position="39"/>
        <end position="260"/>
    </location>
</feature>
<keyword evidence="4" id="KW-0808">Transferase</keyword>
<dbReference type="Gene3D" id="1.10.287.130">
    <property type="match status" value="1"/>
</dbReference>
<dbReference type="Pfam" id="PF00512">
    <property type="entry name" value="HisKA"/>
    <property type="match status" value="1"/>
</dbReference>
<dbReference type="PROSITE" id="PS50109">
    <property type="entry name" value="HIS_KIN"/>
    <property type="match status" value="1"/>
</dbReference>
<keyword evidence="5" id="KW-0418">Kinase</keyword>
<dbReference type="Proteomes" id="UP000064967">
    <property type="component" value="Chromosome"/>
</dbReference>
<accession>A0A0K1Q6D7</accession>
<evidence type="ECO:0000313" key="9">
    <source>
        <dbReference type="Proteomes" id="UP000064967"/>
    </source>
</evidence>
<evidence type="ECO:0000259" key="7">
    <source>
        <dbReference type="PROSITE" id="PS50109"/>
    </source>
</evidence>
<keyword evidence="9" id="KW-1185">Reference proteome</keyword>
<keyword evidence="3" id="KW-0597">Phosphoprotein</keyword>
<dbReference type="EMBL" id="CP012333">
    <property type="protein sequence ID" value="AKV00980.1"/>
    <property type="molecule type" value="Genomic_DNA"/>
</dbReference>